<feature type="chain" id="PRO_5001987612" evidence="2">
    <location>
        <begin position="24"/>
        <end position="926"/>
    </location>
</feature>
<dbReference type="Pfam" id="PF14905">
    <property type="entry name" value="OMP_b-brl_3"/>
    <property type="match status" value="2"/>
</dbReference>
<keyword evidence="2" id="KW-0732">Signal</keyword>
<dbReference type="Pfam" id="PF13715">
    <property type="entry name" value="CarbopepD_reg_2"/>
    <property type="match status" value="1"/>
</dbReference>
<dbReference type="Gene3D" id="2.60.40.1120">
    <property type="entry name" value="Carboxypeptidase-like, regulatory domain"/>
    <property type="match status" value="1"/>
</dbReference>
<dbReference type="InterPro" id="IPR008969">
    <property type="entry name" value="CarboxyPept-like_regulatory"/>
</dbReference>
<evidence type="ECO:0000313" key="4">
    <source>
        <dbReference type="EMBL" id="KGN94270.1"/>
    </source>
</evidence>
<evidence type="ECO:0000313" key="5">
    <source>
        <dbReference type="Proteomes" id="UP000030146"/>
    </source>
</evidence>
<dbReference type="EMBL" id="JRAK01000015">
    <property type="protein sequence ID" value="KGN94270.1"/>
    <property type="molecule type" value="Genomic_DNA"/>
</dbReference>
<dbReference type="AlphaFoldDB" id="A0A0A2FW08"/>
<evidence type="ECO:0000256" key="1">
    <source>
        <dbReference type="SAM" id="MobiDB-lite"/>
    </source>
</evidence>
<reference evidence="4 5" key="1">
    <citation type="submission" date="2014-08" db="EMBL/GenBank/DDBJ databases">
        <title>Porphyromonas gulae strain:COT-052_OH3439 Genome sequencing.</title>
        <authorList>
            <person name="Wallis C."/>
            <person name="Deusch O."/>
            <person name="O'Flynn C."/>
            <person name="Davis I."/>
            <person name="Jospin G."/>
            <person name="Darling A.E."/>
            <person name="Coil D.A."/>
            <person name="Alexiev A."/>
            <person name="Horsfall A."/>
            <person name="Kirkwood N."/>
            <person name="Harris S."/>
            <person name="Eisen J.A."/>
        </authorList>
    </citation>
    <scope>NUCLEOTIDE SEQUENCE [LARGE SCALE GENOMIC DNA]</scope>
    <source>
        <strain evidence="5">COT-052 OH3439</strain>
    </source>
</reference>
<protein>
    <submittedName>
        <fullName evidence="4">Collagen-binding protein</fullName>
    </submittedName>
</protein>
<keyword evidence="4" id="KW-0176">Collagen</keyword>
<dbReference type="SUPFAM" id="SSF49464">
    <property type="entry name" value="Carboxypeptidase regulatory domain-like"/>
    <property type="match status" value="1"/>
</dbReference>
<feature type="region of interest" description="Disordered" evidence="1">
    <location>
        <begin position="899"/>
        <end position="926"/>
    </location>
</feature>
<feature type="signal peptide" evidence="2">
    <location>
        <begin position="1"/>
        <end position="23"/>
    </location>
</feature>
<dbReference type="SUPFAM" id="SSF56935">
    <property type="entry name" value="Porins"/>
    <property type="match status" value="1"/>
</dbReference>
<keyword evidence="5" id="KW-1185">Reference proteome</keyword>
<organism evidence="4 5">
    <name type="scientific">Porphyromonas gulae</name>
    <dbReference type="NCBI Taxonomy" id="111105"/>
    <lineage>
        <taxon>Bacteria</taxon>
        <taxon>Pseudomonadati</taxon>
        <taxon>Bacteroidota</taxon>
        <taxon>Bacteroidia</taxon>
        <taxon>Bacteroidales</taxon>
        <taxon>Porphyromonadaceae</taxon>
        <taxon>Porphyromonas</taxon>
    </lineage>
</organism>
<name>A0A0A2FW08_9PORP</name>
<dbReference type="Proteomes" id="UP000030146">
    <property type="component" value="Unassembled WGS sequence"/>
</dbReference>
<sequence>MRSIYQLLLSMLLASLGFVGLEAQQAGVAGRVLDEEGHPMIQANVQLVQSTGQKAVVAGATDEKGMFSLKTSQDGDYILRVSYVGYNTHDEKISLKSGQTITLKDISMNEDARLLQSVTVQAKAAEVVVRNDTLEFNAGSYTVAQGASIEELIKKLPGAEISSDGKITINGKDISKILVDGKEFFSKDPKVAMKNLPADMVNKVQVLNKLSELSRMSGFDDGEEQTVINLTVKPEKKKGLFGSVQAGYGTDQRYMAGGNVNRFDGNKQWTLIGSANNTNNMGFSEMGSEMGSMTFFSPQGFGRRGFGNSGGITSSSMLGGNFSVEFSSALNTGGDARYGYNDKAIETTKRMENILAEGNTYMDENISERSFSHNGQARFRMQWKPSERTEVVFEPDLSISKIDGFFNDTYETKNATGISINKGSIHQTTQGNNFRLNGELDISHKLNDEGRTISASISGGLTDEDGEGIYQAVLQSMETNQKQFNDNSNLQYRLRLSYVEPLGKNYFAQAILNRRFSRRNSDREVYRLSDDGQYSILDDQYGLSYSNEFTQYRIGLNLKKIAKTWDYTVGFNVDPNRTVSYRNVGGIEQDKLAFNRVNLSPMLRINYKPSRTTNLRVDYRGRTTQPSINQIAPVQDITNPLLVTEGNPGLKPSYSNNVMAMFSDFDAKSQRAFSIVFFGNYTFDDIVPNTHYDQSTGIRTTRYENASGTWQANLHGTLSVPLKNRAFSFRMSLFNRLAEGQSFINDNKNKALSFRTRERLTLTYRNDWIDTGIGGNIGFYMANNSLSGQKDSRTYDFGGNYQVALTLPYGFRIDSQFEYNTNSGYSGGFSLNEWLWDASLSYSFLRDKAGTLRVKGYDILGQRSNISRSATAINIEETMSNTIGRYVMVDFIYRFNASSGGGSRSDHRRGNMNRPGAPFGRGGRPS</sequence>
<comment type="caution">
    <text evidence="4">The sequence shown here is derived from an EMBL/GenBank/DDBJ whole genome shotgun (WGS) entry which is preliminary data.</text>
</comment>
<evidence type="ECO:0000256" key="2">
    <source>
        <dbReference type="SAM" id="SignalP"/>
    </source>
</evidence>
<feature type="domain" description="Outer membrane protein beta-barrel" evidence="3">
    <location>
        <begin position="444"/>
        <end position="764"/>
    </location>
</feature>
<feature type="domain" description="Outer membrane protein beta-barrel" evidence="3">
    <location>
        <begin position="775"/>
        <end position="893"/>
    </location>
</feature>
<gene>
    <name evidence="4" type="ORF">HR15_01135</name>
</gene>
<proteinExistence type="predicted"/>
<evidence type="ECO:0000259" key="3">
    <source>
        <dbReference type="Pfam" id="PF14905"/>
    </source>
</evidence>
<dbReference type="InterPro" id="IPR041700">
    <property type="entry name" value="OMP_b-brl_3"/>
</dbReference>
<accession>A0A0A2FW08</accession>